<dbReference type="PANTHER" id="PTHR31901">
    <property type="entry name" value="GH3 DOMAIN-CONTAINING PROTEIN"/>
    <property type="match status" value="1"/>
</dbReference>
<dbReference type="Pfam" id="PF23571">
    <property type="entry name" value="GH3_M"/>
    <property type="match status" value="1"/>
</dbReference>
<comment type="caution">
    <text evidence="3">The sequence shown here is derived from an EMBL/GenBank/DDBJ whole genome shotgun (WGS) entry which is preliminary data.</text>
</comment>
<evidence type="ECO:0000259" key="2">
    <source>
        <dbReference type="Pfam" id="PF23572"/>
    </source>
</evidence>
<evidence type="ECO:0000313" key="4">
    <source>
        <dbReference type="Proteomes" id="UP000400924"/>
    </source>
</evidence>
<evidence type="ECO:0000313" key="3">
    <source>
        <dbReference type="EMBL" id="MPY58093.1"/>
    </source>
</evidence>
<accession>A0A5N8XEZ1</accession>
<proteinExistence type="predicted"/>
<dbReference type="PANTHER" id="PTHR31901:SF9">
    <property type="entry name" value="GH3 DOMAIN-CONTAINING PROTEIN"/>
    <property type="match status" value="1"/>
</dbReference>
<dbReference type="GO" id="GO:0005737">
    <property type="term" value="C:cytoplasm"/>
    <property type="evidence" value="ECO:0007669"/>
    <property type="project" value="TreeGrafter"/>
</dbReference>
<dbReference type="InterPro" id="IPR055378">
    <property type="entry name" value="GH3_C"/>
</dbReference>
<dbReference type="Pfam" id="PF03321">
    <property type="entry name" value="GH3"/>
    <property type="match status" value="1"/>
</dbReference>
<feature type="domain" description="GH3 C-terminal" evidence="2">
    <location>
        <begin position="435"/>
        <end position="541"/>
    </location>
</feature>
<dbReference type="InterPro" id="IPR055377">
    <property type="entry name" value="GH3_M"/>
</dbReference>
<sequence>MTADHGWAHAGHADRYRERVRTERTRLTEALTDSQGRQRRVLADFLDFNAETEFGRRHGFARIRGIDDFRKAVPVQDYAAHAPLIERTARGEPNLLTADRPVVYFTSSGSTGAHKKIPVTPRFMRTTFFPFYYAAWAPLIETFPDVTHRPDAVLNLKHDPLAVPPTAADGRPHVGASQVDFGEKFGEPLSAELGTAAPWAALPVDVAPDDHLEKMYLRLRLAVQSDVRCLIGINPAMIAAVPYQLTLWWDRIVKEVRDGTLGGLPHRSPDPRRAAELERLADYFGTVSPAHVWPRIRALFGWTTGVASLYLPSLRERFGTGVTALPAPVAASEGPVGVPLDRHGSAGSLVTSAAVYEFADADDGLTPDTVTLLPHELEAGRDYHVIFSHVGGLYRYAVGDVVRVVDMARGVPRVEYAGRASLSDAAGERLRESQVVRALRGALTATGLGLGNVACRVEPAPDGAAPRYVFAVAPLTPWQDAEATRFAGLLDAALAGESADYRRARAEHRLSTPAVRLLDPDAFHRDWHAAVGSGIRPTQVKDRLFRQDDALWRRLTGAPLP</sequence>
<protein>
    <submittedName>
        <fullName evidence="3">GH3 auxin-responsive promoter family protein</fullName>
    </submittedName>
</protein>
<reference evidence="3 4" key="1">
    <citation type="submission" date="2019-07" db="EMBL/GenBank/DDBJ databases">
        <title>New species of Amycolatopsis and Streptomyces.</title>
        <authorList>
            <person name="Duangmal K."/>
            <person name="Teo W.F.A."/>
            <person name="Lipun K."/>
        </authorList>
    </citation>
    <scope>NUCLEOTIDE SEQUENCE [LARGE SCALE GENOMIC DNA]</scope>
    <source>
        <strain evidence="3 4">NBRC 106415</strain>
    </source>
</reference>
<dbReference type="GO" id="GO:0016881">
    <property type="term" value="F:acid-amino acid ligase activity"/>
    <property type="evidence" value="ECO:0007669"/>
    <property type="project" value="TreeGrafter"/>
</dbReference>
<dbReference type="Proteomes" id="UP000400924">
    <property type="component" value="Unassembled WGS sequence"/>
</dbReference>
<organism evidence="3 4">
    <name type="scientific">Streptomyces spongiae</name>
    <dbReference type="NCBI Taxonomy" id="565072"/>
    <lineage>
        <taxon>Bacteria</taxon>
        <taxon>Bacillati</taxon>
        <taxon>Actinomycetota</taxon>
        <taxon>Actinomycetes</taxon>
        <taxon>Kitasatosporales</taxon>
        <taxon>Streptomycetaceae</taxon>
        <taxon>Streptomyces</taxon>
    </lineage>
</organism>
<feature type="domain" description="GH3 middle" evidence="1">
    <location>
        <begin position="350"/>
        <end position="419"/>
    </location>
</feature>
<keyword evidence="4" id="KW-1185">Reference proteome</keyword>
<dbReference type="EMBL" id="VJZC01000070">
    <property type="protein sequence ID" value="MPY58093.1"/>
    <property type="molecule type" value="Genomic_DNA"/>
</dbReference>
<dbReference type="InterPro" id="IPR004993">
    <property type="entry name" value="GH3"/>
</dbReference>
<dbReference type="AlphaFoldDB" id="A0A5N8XEZ1"/>
<evidence type="ECO:0000259" key="1">
    <source>
        <dbReference type="Pfam" id="PF23571"/>
    </source>
</evidence>
<dbReference type="RefSeq" id="WP_322724386.1">
    <property type="nucleotide sequence ID" value="NZ_VJZC01000070.1"/>
</dbReference>
<dbReference type="Pfam" id="PF23572">
    <property type="entry name" value="GH3_C"/>
    <property type="match status" value="1"/>
</dbReference>
<gene>
    <name evidence="3" type="ORF">FNH08_13210</name>
</gene>
<name>A0A5N8XEZ1_9ACTN</name>